<evidence type="ECO:0008006" key="4">
    <source>
        <dbReference type="Google" id="ProtNLM"/>
    </source>
</evidence>
<dbReference type="SUPFAM" id="SSF50814">
    <property type="entry name" value="Lipocalins"/>
    <property type="match status" value="1"/>
</dbReference>
<evidence type="ECO:0000256" key="1">
    <source>
        <dbReference type="SAM" id="SignalP"/>
    </source>
</evidence>
<feature type="signal peptide" evidence="1">
    <location>
        <begin position="1"/>
        <end position="21"/>
    </location>
</feature>
<dbReference type="Gene3D" id="2.40.128.20">
    <property type="match status" value="1"/>
</dbReference>
<feature type="chain" id="PRO_5045556918" description="Lipocalin/cytosolic fatty-acid binding domain-containing protein" evidence="1">
    <location>
        <begin position="22"/>
        <end position="226"/>
    </location>
</feature>
<keyword evidence="1" id="KW-0732">Signal</keyword>
<dbReference type="PANTHER" id="PTHR10612:SF34">
    <property type="entry name" value="APOLIPOPROTEIN D"/>
    <property type="match status" value="1"/>
</dbReference>
<dbReference type="InterPro" id="IPR012674">
    <property type="entry name" value="Calycin"/>
</dbReference>
<comment type="caution">
    <text evidence="2">The sequence shown here is derived from an EMBL/GenBank/DDBJ whole genome shotgun (WGS) entry which is preliminary data.</text>
</comment>
<keyword evidence="3" id="KW-1185">Reference proteome</keyword>
<reference evidence="2 3" key="1">
    <citation type="journal article" date="2022" name="Allergy">
        <title>Genome assembly and annotation of Periplaneta americana reveal a comprehensive cockroach allergen profile.</title>
        <authorList>
            <person name="Wang L."/>
            <person name="Xiong Q."/>
            <person name="Saelim N."/>
            <person name="Wang L."/>
            <person name="Nong W."/>
            <person name="Wan A.T."/>
            <person name="Shi M."/>
            <person name="Liu X."/>
            <person name="Cao Q."/>
            <person name="Hui J.H.L."/>
            <person name="Sookrung N."/>
            <person name="Leung T.F."/>
            <person name="Tungtrongchitr A."/>
            <person name="Tsui S.K.W."/>
        </authorList>
    </citation>
    <scope>NUCLEOTIDE SEQUENCE [LARGE SCALE GENOMIC DNA]</scope>
    <source>
        <strain evidence="2">PWHHKU_190912</strain>
    </source>
</reference>
<dbReference type="EMBL" id="JAJSOF020000003">
    <property type="protein sequence ID" value="KAJ4448798.1"/>
    <property type="molecule type" value="Genomic_DNA"/>
</dbReference>
<dbReference type="Proteomes" id="UP001148838">
    <property type="component" value="Unassembled WGS sequence"/>
</dbReference>
<organism evidence="2 3">
    <name type="scientific">Periplaneta americana</name>
    <name type="common">American cockroach</name>
    <name type="synonym">Blatta americana</name>
    <dbReference type="NCBI Taxonomy" id="6978"/>
    <lineage>
        <taxon>Eukaryota</taxon>
        <taxon>Metazoa</taxon>
        <taxon>Ecdysozoa</taxon>
        <taxon>Arthropoda</taxon>
        <taxon>Hexapoda</taxon>
        <taxon>Insecta</taxon>
        <taxon>Pterygota</taxon>
        <taxon>Neoptera</taxon>
        <taxon>Polyneoptera</taxon>
        <taxon>Dictyoptera</taxon>
        <taxon>Blattodea</taxon>
        <taxon>Blattoidea</taxon>
        <taxon>Blattidae</taxon>
        <taxon>Blattinae</taxon>
        <taxon>Periplaneta</taxon>
    </lineage>
</organism>
<gene>
    <name evidence="2" type="ORF">ANN_00189</name>
</gene>
<sequence>MYTKWVVALLLCWCGAGVVESTLTACPQVTPPSEFNVTGILGTWYEIYHFKTDFEDANETCSTDTLSLTPEGFIRADEYDFNVTTGVYEHDVHVSSLSDTSKLTMNITLEGYLYGVNLWILASDYNRYMVRWACFEITDNTIIDEEYNACSSALCNFLHSPVTSSCLAPNIFLSTLFSNTLNLCSSLRVRVQVSQPYRTTGNITVLYILTFRFFDSRLDDKSFSTE</sequence>
<evidence type="ECO:0000313" key="3">
    <source>
        <dbReference type="Proteomes" id="UP001148838"/>
    </source>
</evidence>
<accession>A0ABQ8TQ27</accession>
<proteinExistence type="predicted"/>
<evidence type="ECO:0000313" key="2">
    <source>
        <dbReference type="EMBL" id="KAJ4448798.1"/>
    </source>
</evidence>
<protein>
    <recommendedName>
        <fullName evidence="4">Lipocalin/cytosolic fatty-acid binding domain-containing protein</fullName>
    </recommendedName>
</protein>
<dbReference type="PANTHER" id="PTHR10612">
    <property type="entry name" value="APOLIPOPROTEIN D"/>
    <property type="match status" value="1"/>
</dbReference>
<name>A0ABQ8TQ27_PERAM</name>